<evidence type="ECO:0000256" key="1">
    <source>
        <dbReference type="SAM" id="MobiDB-lite"/>
    </source>
</evidence>
<dbReference type="Pfam" id="PF18915">
    <property type="entry name" value="DUF5667"/>
    <property type="match status" value="1"/>
</dbReference>
<dbReference type="RefSeq" id="WP_200266105.1">
    <property type="nucleotide sequence ID" value="NZ_JAENHN010000008.1"/>
</dbReference>
<dbReference type="Proteomes" id="UP000596739">
    <property type="component" value="Unassembled WGS sequence"/>
</dbReference>
<proteinExistence type="predicted"/>
<evidence type="ECO:0000259" key="3">
    <source>
        <dbReference type="Pfam" id="PF18915"/>
    </source>
</evidence>
<feature type="compositionally biased region" description="Basic and acidic residues" evidence="1">
    <location>
        <begin position="316"/>
        <end position="356"/>
    </location>
</feature>
<organism evidence="4 5">
    <name type="scientific">Clostridium yunnanense</name>
    <dbReference type="NCBI Taxonomy" id="2800325"/>
    <lineage>
        <taxon>Bacteria</taxon>
        <taxon>Bacillati</taxon>
        <taxon>Bacillota</taxon>
        <taxon>Clostridia</taxon>
        <taxon>Eubacteriales</taxon>
        <taxon>Clostridiaceae</taxon>
        <taxon>Clostridium</taxon>
    </lineage>
</organism>
<keyword evidence="5" id="KW-1185">Reference proteome</keyword>
<feature type="compositionally biased region" description="Low complexity" evidence="1">
    <location>
        <begin position="295"/>
        <end position="306"/>
    </location>
</feature>
<feature type="chain" id="PRO_5045717700" description="DUF5667 domain-containing protein" evidence="2">
    <location>
        <begin position="24"/>
        <end position="363"/>
    </location>
</feature>
<reference evidence="5" key="1">
    <citation type="submission" date="2021-01" db="EMBL/GenBank/DDBJ databases">
        <title>Genome public.</title>
        <authorList>
            <person name="Liu C."/>
            <person name="Sun Q."/>
        </authorList>
    </citation>
    <scope>NUCLEOTIDE SEQUENCE [LARGE SCALE GENOMIC DNA]</scope>
    <source>
        <strain evidence="5">YIM B02505</strain>
    </source>
</reference>
<evidence type="ECO:0000313" key="4">
    <source>
        <dbReference type="EMBL" id="MBK1809554.1"/>
    </source>
</evidence>
<dbReference type="EMBL" id="JAENHN010000008">
    <property type="protein sequence ID" value="MBK1809554.1"/>
    <property type="molecule type" value="Genomic_DNA"/>
</dbReference>
<sequence>MKKKYVLALSLIFSLSFSVPAFAADTSTDKTTDYKSYAGLTPNSMFYPLDKAIENIKLRFTKDPNKKIEKLLEIQKERLGEIQTLVEKDKTDLVPTALEGLEDVTSQTQTEAAKIITDTNIIGAPTDLDTTVNDTNATADTPSEEIKEIDVIESTSDAIEDTNTASIEILDSIKDQLPKEAQDKLASVLEMQKQKKEAVKQMVAAIHDLNTARKQLIEASKSLKDATKSGDLDAIANAQETLNVANDTFTQKQTALETAKTNKQSVIHQAKAGKVTDDTPATEPTTLDNNSTEDSSNTQINSTSIIPNAQATASTEDNKASTTEVKKVEATKNKETKATEKQVKKAEHSTQEDNATKNKGKNN</sequence>
<name>A0ABS1EJL1_9CLOT</name>
<keyword evidence="2" id="KW-0732">Signal</keyword>
<dbReference type="InterPro" id="IPR043725">
    <property type="entry name" value="DUF5667"/>
</dbReference>
<feature type="compositionally biased region" description="Polar residues" evidence="1">
    <location>
        <begin position="258"/>
        <end position="267"/>
    </location>
</feature>
<feature type="signal peptide" evidence="2">
    <location>
        <begin position="1"/>
        <end position="23"/>
    </location>
</feature>
<protein>
    <recommendedName>
        <fullName evidence="3">DUF5667 domain-containing protein</fullName>
    </recommendedName>
</protein>
<accession>A0ABS1EJL1</accession>
<evidence type="ECO:0000313" key="5">
    <source>
        <dbReference type="Proteomes" id="UP000596739"/>
    </source>
</evidence>
<feature type="domain" description="DUF5667" evidence="3">
    <location>
        <begin position="39"/>
        <end position="180"/>
    </location>
</feature>
<comment type="caution">
    <text evidence="4">The sequence shown here is derived from an EMBL/GenBank/DDBJ whole genome shotgun (WGS) entry which is preliminary data.</text>
</comment>
<gene>
    <name evidence="4" type="ORF">JHL18_02695</name>
</gene>
<feature type="compositionally biased region" description="Polar residues" evidence="1">
    <location>
        <begin position="282"/>
        <end position="294"/>
    </location>
</feature>
<feature type="region of interest" description="Disordered" evidence="1">
    <location>
        <begin position="258"/>
        <end position="363"/>
    </location>
</feature>
<evidence type="ECO:0000256" key="2">
    <source>
        <dbReference type="SAM" id="SignalP"/>
    </source>
</evidence>